<organism evidence="2 3">
    <name type="scientific">Arenicella xantha</name>
    <dbReference type="NCBI Taxonomy" id="644221"/>
    <lineage>
        <taxon>Bacteria</taxon>
        <taxon>Pseudomonadati</taxon>
        <taxon>Pseudomonadota</taxon>
        <taxon>Gammaproteobacteria</taxon>
        <taxon>Arenicellales</taxon>
        <taxon>Arenicellaceae</taxon>
        <taxon>Arenicella</taxon>
    </lineage>
</organism>
<feature type="transmembrane region" description="Helical" evidence="1">
    <location>
        <begin position="253"/>
        <end position="272"/>
    </location>
</feature>
<keyword evidence="1" id="KW-0812">Transmembrane</keyword>
<proteinExistence type="predicted"/>
<dbReference type="OrthoDB" id="278054at2"/>
<dbReference type="RefSeq" id="WP_113955992.1">
    <property type="nucleotide sequence ID" value="NZ_QNRT01000010.1"/>
</dbReference>
<evidence type="ECO:0000313" key="3">
    <source>
        <dbReference type="Proteomes" id="UP000253083"/>
    </source>
</evidence>
<dbReference type="Pfam" id="PF20108">
    <property type="entry name" value="DUF6498"/>
    <property type="match status" value="1"/>
</dbReference>
<feature type="transmembrane region" description="Helical" evidence="1">
    <location>
        <begin position="328"/>
        <end position="347"/>
    </location>
</feature>
<feature type="transmembrane region" description="Helical" evidence="1">
    <location>
        <begin position="228"/>
        <end position="247"/>
    </location>
</feature>
<evidence type="ECO:0000256" key="1">
    <source>
        <dbReference type="SAM" id="Phobius"/>
    </source>
</evidence>
<dbReference type="AlphaFoldDB" id="A0A395JFK5"/>
<accession>A0A395JFK5</accession>
<dbReference type="InParanoid" id="A0A395JFK5"/>
<feature type="transmembrane region" description="Helical" evidence="1">
    <location>
        <begin position="367"/>
        <end position="396"/>
    </location>
</feature>
<feature type="transmembrane region" description="Helical" evidence="1">
    <location>
        <begin position="94"/>
        <end position="118"/>
    </location>
</feature>
<name>A0A395JFK5_9GAMM</name>
<feature type="transmembrane region" description="Helical" evidence="1">
    <location>
        <begin position="284"/>
        <end position="308"/>
    </location>
</feature>
<keyword evidence="1" id="KW-1133">Transmembrane helix</keyword>
<dbReference type="InterPro" id="IPR045466">
    <property type="entry name" value="DUF6498"/>
</dbReference>
<keyword evidence="3" id="KW-1185">Reference proteome</keyword>
<dbReference type="EMBL" id="QNRT01000010">
    <property type="protein sequence ID" value="RBP47110.1"/>
    <property type="molecule type" value="Genomic_DNA"/>
</dbReference>
<feature type="transmembrane region" description="Helical" evidence="1">
    <location>
        <begin position="38"/>
        <end position="57"/>
    </location>
</feature>
<dbReference type="Proteomes" id="UP000253083">
    <property type="component" value="Unassembled WGS sequence"/>
</dbReference>
<keyword evidence="1" id="KW-0472">Membrane</keyword>
<reference evidence="2 3" key="1">
    <citation type="submission" date="2018-06" db="EMBL/GenBank/DDBJ databases">
        <title>Genomic Encyclopedia of Type Strains, Phase IV (KMG-IV): sequencing the most valuable type-strain genomes for metagenomic binning, comparative biology and taxonomic classification.</title>
        <authorList>
            <person name="Goeker M."/>
        </authorList>
    </citation>
    <scope>NUCLEOTIDE SEQUENCE [LARGE SCALE GENOMIC DNA]</scope>
    <source>
        <strain evidence="2 3">DSM 24032</strain>
    </source>
</reference>
<evidence type="ECO:0000313" key="2">
    <source>
        <dbReference type="EMBL" id="RBP47110.1"/>
    </source>
</evidence>
<gene>
    <name evidence="2" type="ORF">DFR28_11073</name>
</gene>
<sequence>MLLKHFLRNNRFGIRLGSAVRGNPDYELVSPLAKSVKVMLVLGLITLVLSAVELTVLKQAVGLWSNADELFSLIAALFVTFWLVIWTLPTVLLLFATLVLMFGRMVVVVQAGMVDFVLGVPGIGVRFTLAAKEINDAILVDAEPNSIFARSGKQIKIITELSNDNSAFGSDMTLLDLNHFKQAVSLNKMRETNLDALESSVHASVPIEAVPQSQSLTQSENSTGRGSLVLLILANLVPLFGVLFLRWDLSAIMVLYWAETGIIVLVTCLGMIIKRPIAGTLMSLFTVAHAGAFMAIHFLFIWTLFVTGFDESGSAPGISGDLVRVKQYMFTLWPALLAMTVSHLVALKSTISQGADISKDSIYPRIIMMHVTIIVGGGLVSVFGNALAALVLLVFLKLAVDIRGHLKQNVNL</sequence>
<feature type="transmembrane region" description="Helical" evidence="1">
    <location>
        <begin position="69"/>
        <end position="88"/>
    </location>
</feature>
<comment type="caution">
    <text evidence="2">The sequence shown here is derived from an EMBL/GenBank/DDBJ whole genome shotgun (WGS) entry which is preliminary data.</text>
</comment>
<protein>
    <submittedName>
        <fullName evidence="2">Uncharacterized protein</fullName>
    </submittedName>
</protein>